<dbReference type="Pfam" id="PF13528">
    <property type="entry name" value="Glyco_trans_1_3"/>
    <property type="match status" value="1"/>
</dbReference>
<dbReference type="AlphaFoldDB" id="A0AA97F9L1"/>
<sequence>MRILFVVCGEGLGHASRTSKLARYFERYGHKCYFASYGKAYDFIKKQDGYTSFETVREVSLEGDCGYFSLSKTLWSSKGVIVDLFRSFMHIKSLIRENSIDLLIADTMYASVGAAKMEGIPSLFITNQNKFASASDQDSAHWHALSNIVEKYLSLPDTVLVPDFAPPNSVSSYNLEIPPEDRSRYRFIGPIMDVEPSMYDVSSENIFASFGGEPFKLPLYEFLYEISKERPYHKFDVFSTTPGLPGETQNFITHGYVPDLLYFMSKSRLNILHGGLTSLHETLLFNKPCVMIIDPYHPEQWNNGRKIEEIGAGIMLPGNSVTKRKLSDAIDDALELKPPNMIDLFIKQDGKVNAMKVIDELL</sequence>
<evidence type="ECO:0000313" key="4">
    <source>
        <dbReference type="Proteomes" id="UP001301797"/>
    </source>
</evidence>
<dbReference type="GeneID" id="85228696"/>
<dbReference type="Pfam" id="PF04101">
    <property type="entry name" value="Glyco_tran_28_C"/>
    <property type="match status" value="1"/>
</dbReference>
<dbReference type="PANTHER" id="PTHR21015:SF22">
    <property type="entry name" value="GLYCOSYLTRANSFERASE"/>
    <property type="match status" value="1"/>
</dbReference>
<reference evidence="3 4" key="1">
    <citation type="submission" date="2019-09" db="EMBL/GenBank/DDBJ databases">
        <title>The complete genome of Methanoplanus sp. FWC-SCC4.</title>
        <authorList>
            <person name="Chen S.-C."/>
            <person name="Zhou Y.-Z."/>
            <person name="Lai M.-C."/>
        </authorList>
    </citation>
    <scope>NUCLEOTIDE SEQUENCE [LARGE SCALE GENOMIC DNA]</scope>
    <source>
        <strain evidence="3 4">FWC-SCC4</strain>
    </source>
</reference>
<feature type="domain" description="Glycosyl transferase family 28 C-terminal" evidence="2">
    <location>
        <begin position="244"/>
        <end position="335"/>
    </location>
</feature>
<evidence type="ECO:0000259" key="2">
    <source>
        <dbReference type="Pfam" id="PF04101"/>
    </source>
</evidence>
<dbReference type="EMBL" id="CP043875">
    <property type="protein sequence ID" value="WOF15350.1"/>
    <property type="molecule type" value="Genomic_DNA"/>
</dbReference>
<dbReference type="RefSeq" id="WP_317136919.1">
    <property type="nucleotide sequence ID" value="NZ_CP043875.1"/>
</dbReference>
<name>A0AA97F9L1_9EURY</name>
<evidence type="ECO:0000313" key="3">
    <source>
        <dbReference type="EMBL" id="WOF15350.1"/>
    </source>
</evidence>
<dbReference type="SUPFAM" id="SSF53756">
    <property type="entry name" value="UDP-Glycosyltransferase/glycogen phosphorylase"/>
    <property type="match status" value="1"/>
</dbReference>
<dbReference type="Gene3D" id="3.40.50.2000">
    <property type="entry name" value="Glycogen Phosphorylase B"/>
    <property type="match status" value="2"/>
</dbReference>
<dbReference type="KEGG" id="mefw:F1737_00965"/>
<keyword evidence="4" id="KW-1185">Reference proteome</keyword>
<dbReference type="Proteomes" id="UP001301797">
    <property type="component" value="Chromosome"/>
</dbReference>
<protein>
    <submittedName>
        <fullName evidence="3">Glycosyl transferase family 28</fullName>
    </submittedName>
</protein>
<comment type="similarity">
    <text evidence="1">Belongs to the glycosyltransferase 28 family.</text>
</comment>
<gene>
    <name evidence="3" type="ORF">F1737_00965</name>
</gene>
<dbReference type="GO" id="GO:0016758">
    <property type="term" value="F:hexosyltransferase activity"/>
    <property type="evidence" value="ECO:0007669"/>
    <property type="project" value="InterPro"/>
</dbReference>
<keyword evidence="3" id="KW-0808">Transferase</keyword>
<dbReference type="PANTHER" id="PTHR21015">
    <property type="entry name" value="UDP-N-ACETYLGLUCOSAMINE--N-ACETYLMURAMYL-(PENTAPEPTIDE) PYROPHOSPHORYL-UNDECAPRENOL N-ACETYLGLUCOSAMINE TRANSFERASE 1"/>
    <property type="match status" value="1"/>
</dbReference>
<accession>A0AA97F9L1</accession>
<dbReference type="InterPro" id="IPR007235">
    <property type="entry name" value="Glyco_trans_28_C"/>
</dbReference>
<organism evidence="3 4">
    <name type="scientific">Methanochimaera problematica</name>
    <dbReference type="NCBI Taxonomy" id="2609417"/>
    <lineage>
        <taxon>Archaea</taxon>
        <taxon>Methanobacteriati</taxon>
        <taxon>Methanobacteriota</taxon>
        <taxon>Stenosarchaea group</taxon>
        <taxon>Methanomicrobia</taxon>
        <taxon>Methanomicrobiales</taxon>
        <taxon>Methanomicrobiaceae</taxon>
        <taxon>Methanochimaera</taxon>
    </lineage>
</organism>
<proteinExistence type="inferred from homology"/>
<evidence type="ECO:0000256" key="1">
    <source>
        <dbReference type="ARBA" id="ARBA00006962"/>
    </source>
</evidence>